<sequence length="123" mass="14128">MKDLALDSDGDLKLGSTTEDFNFKTDLEELKQKIWLLLNTNEEELDWNTDIGISFLDLLVNFDDQENLEKIINDYLVKQLPDIIDNATIISSKNDKQKRNLILNLQVNLKSGVNFNLDTNVRG</sequence>
<protein>
    <submittedName>
        <fullName evidence="1">Uncharacterized protein</fullName>
    </submittedName>
</protein>
<dbReference type="InterPro" id="IPR020288">
    <property type="entry name" value="Sheath_initiator"/>
</dbReference>
<name>A0ABY2YZI1_9LACO</name>
<reference evidence="1 2" key="1">
    <citation type="submission" date="2018-08" db="EMBL/GenBank/DDBJ databases">
        <title>Comparative genomics of wild bee and flower associated Lactobacillus reveals potential adaptation to the bee host.</title>
        <authorList>
            <person name="Vuong H.Q."/>
            <person name="Mcfrederick Q.S."/>
        </authorList>
    </citation>
    <scope>NUCLEOTIDE SEQUENCE [LARGE SCALE GENOMIC DNA]</scope>
    <source>
        <strain evidence="1 2">HV_13</strain>
    </source>
</reference>
<organism evidence="1 2">
    <name type="scientific">Apilactobacillus micheneri</name>
    <dbReference type="NCBI Taxonomy" id="1899430"/>
    <lineage>
        <taxon>Bacteria</taxon>
        <taxon>Bacillati</taxon>
        <taxon>Bacillota</taxon>
        <taxon>Bacilli</taxon>
        <taxon>Lactobacillales</taxon>
        <taxon>Lactobacillaceae</taxon>
        <taxon>Apilactobacillus</taxon>
    </lineage>
</organism>
<evidence type="ECO:0000313" key="1">
    <source>
        <dbReference type="EMBL" id="TPR23128.1"/>
    </source>
</evidence>
<dbReference type="Gene3D" id="3.10.450.40">
    <property type="match status" value="1"/>
</dbReference>
<dbReference type="RefSeq" id="WP_140926068.1">
    <property type="nucleotide sequence ID" value="NZ_QUAU01000006.1"/>
</dbReference>
<evidence type="ECO:0000313" key="2">
    <source>
        <dbReference type="Proteomes" id="UP000777560"/>
    </source>
</evidence>
<gene>
    <name evidence="1" type="ORF">DY114_07410</name>
</gene>
<proteinExistence type="predicted"/>
<comment type="caution">
    <text evidence="1">The sequence shown here is derived from an EMBL/GenBank/DDBJ whole genome shotgun (WGS) entry which is preliminary data.</text>
</comment>
<dbReference type="Pfam" id="PF10934">
    <property type="entry name" value="Sheath_initiator"/>
    <property type="match status" value="1"/>
</dbReference>
<dbReference type="Proteomes" id="UP000777560">
    <property type="component" value="Unassembled WGS sequence"/>
</dbReference>
<accession>A0ABY2YZI1</accession>
<keyword evidence="2" id="KW-1185">Reference proteome</keyword>
<dbReference type="EMBL" id="QUAV01000006">
    <property type="protein sequence ID" value="TPR23128.1"/>
    <property type="molecule type" value="Genomic_DNA"/>
</dbReference>